<feature type="chain" id="PRO_5042057809" description="Sulfotransferase domain-containing protein" evidence="11">
    <location>
        <begin position="21"/>
        <end position="844"/>
    </location>
</feature>
<keyword evidence="6" id="KW-1133">Transmembrane helix</keyword>
<dbReference type="InterPro" id="IPR027417">
    <property type="entry name" value="P-loop_NTPase"/>
</dbReference>
<dbReference type="InterPro" id="IPR003378">
    <property type="entry name" value="Fringe-like_glycosylTrfase"/>
</dbReference>
<evidence type="ECO:0000256" key="8">
    <source>
        <dbReference type="ARBA" id="ARBA00023180"/>
    </source>
</evidence>
<keyword evidence="7" id="KW-0472">Membrane</keyword>
<dbReference type="Gene3D" id="3.90.550.50">
    <property type="match status" value="1"/>
</dbReference>
<dbReference type="GO" id="GO:0016757">
    <property type="term" value="F:glycosyltransferase activity"/>
    <property type="evidence" value="ECO:0007669"/>
    <property type="project" value="UniProtKB-KW"/>
</dbReference>
<dbReference type="SUPFAM" id="SSF52540">
    <property type="entry name" value="P-loop containing nucleoside triphosphate hydrolases"/>
    <property type="match status" value="1"/>
</dbReference>
<keyword evidence="4" id="KW-0812">Transmembrane</keyword>
<dbReference type="Gene3D" id="3.40.50.300">
    <property type="entry name" value="P-loop containing nucleotide triphosphate hydrolases"/>
    <property type="match status" value="1"/>
</dbReference>
<dbReference type="SUPFAM" id="SSF53448">
    <property type="entry name" value="Nucleotide-diphospho-sugar transferases"/>
    <property type="match status" value="1"/>
</dbReference>
<dbReference type="Proteomes" id="UP001230188">
    <property type="component" value="Unassembled WGS sequence"/>
</dbReference>
<dbReference type="PANTHER" id="PTHR10605:SF56">
    <property type="entry name" value="BIFUNCTIONAL HEPARAN SULFATE N-DEACETYLASE_N-SULFOTRANSFERASE"/>
    <property type="match status" value="1"/>
</dbReference>
<keyword evidence="8" id="KW-0325">Glycoprotein</keyword>
<dbReference type="Pfam" id="PF02434">
    <property type="entry name" value="Fringe"/>
    <property type="match status" value="1"/>
</dbReference>
<keyword evidence="11" id="KW-0732">Signal</keyword>
<evidence type="ECO:0000256" key="7">
    <source>
        <dbReference type="ARBA" id="ARBA00023136"/>
    </source>
</evidence>
<evidence type="ECO:0000259" key="13">
    <source>
        <dbReference type="Pfam" id="PF02434"/>
    </source>
</evidence>
<comment type="caution">
    <text evidence="14">The sequence shown here is derived from an EMBL/GenBank/DDBJ whole genome shotgun (WGS) entry which is preliminary data.</text>
</comment>
<gene>
    <name evidence="14" type="ORF">CTAYLR_009151</name>
</gene>
<feature type="active site" description="For sulfotransferase activity" evidence="9">
    <location>
        <position position="520"/>
    </location>
</feature>
<evidence type="ECO:0000313" key="14">
    <source>
        <dbReference type="EMBL" id="KAJ8607118.1"/>
    </source>
</evidence>
<dbReference type="GO" id="GO:0016020">
    <property type="term" value="C:membrane"/>
    <property type="evidence" value="ECO:0007669"/>
    <property type="project" value="UniProtKB-SubCell"/>
</dbReference>
<evidence type="ECO:0000256" key="6">
    <source>
        <dbReference type="ARBA" id="ARBA00022989"/>
    </source>
</evidence>
<dbReference type="InterPro" id="IPR037359">
    <property type="entry name" value="NST/OST"/>
</dbReference>
<dbReference type="Pfam" id="PF00685">
    <property type="entry name" value="Sulfotransfer_1"/>
    <property type="match status" value="1"/>
</dbReference>
<dbReference type="InterPro" id="IPR029044">
    <property type="entry name" value="Nucleotide-diphossugar_trans"/>
</dbReference>
<feature type="binding site" evidence="10">
    <location>
        <position position="611"/>
    </location>
    <ligand>
        <name>3'-phosphoadenylyl sulfate</name>
        <dbReference type="ChEBI" id="CHEBI:58339"/>
    </ligand>
</feature>
<evidence type="ECO:0000259" key="12">
    <source>
        <dbReference type="Pfam" id="PF00685"/>
    </source>
</evidence>
<feature type="binding site" evidence="10">
    <location>
        <position position="619"/>
    </location>
    <ligand>
        <name>3'-phosphoadenylyl sulfate</name>
        <dbReference type="ChEBI" id="CHEBI:58339"/>
    </ligand>
</feature>
<keyword evidence="5" id="KW-0735">Signal-anchor</keyword>
<evidence type="ECO:0000256" key="10">
    <source>
        <dbReference type="PIRSR" id="PIRSR637359-2"/>
    </source>
</evidence>
<feature type="domain" description="Sulfotransferase" evidence="12">
    <location>
        <begin position="512"/>
        <end position="735"/>
    </location>
</feature>
<keyword evidence="3" id="KW-0808">Transferase</keyword>
<keyword evidence="15" id="KW-1185">Reference proteome</keyword>
<evidence type="ECO:0000256" key="11">
    <source>
        <dbReference type="SAM" id="SignalP"/>
    </source>
</evidence>
<evidence type="ECO:0008006" key="16">
    <source>
        <dbReference type="Google" id="ProtNLM"/>
    </source>
</evidence>
<name>A0AAD7XP04_9STRA</name>
<feature type="domain" description="Fringe-like glycosyltransferase" evidence="13">
    <location>
        <begin position="360"/>
        <end position="458"/>
    </location>
</feature>
<evidence type="ECO:0000313" key="15">
    <source>
        <dbReference type="Proteomes" id="UP001230188"/>
    </source>
</evidence>
<evidence type="ECO:0000256" key="5">
    <source>
        <dbReference type="ARBA" id="ARBA00022968"/>
    </source>
</evidence>
<dbReference type="GO" id="GO:0008146">
    <property type="term" value="F:sulfotransferase activity"/>
    <property type="evidence" value="ECO:0007669"/>
    <property type="project" value="InterPro"/>
</dbReference>
<dbReference type="EMBL" id="JAQMWT010000232">
    <property type="protein sequence ID" value="KAJ8607118.1"/>
    <property type="molecule type" value="Genomic_DNA"/>
</dbReference>
<evidence type="ECO:0000256" key="2">
    <source>
        <dbReference type="ARBA" id="ARBA00022676"/>
    </source>
</evidence>
<dbReference type="PANTHER" id="PTHR10605">
    <property type="entry name" value="HEPARAN SULFATE SULFOTRANSFERASE"/>
    <property type="match status" value="1"/>
</dbReference>
<sequence length="844" mass="95487">MKVCGAAVARLLLFWWVASAGKVRVRRGVPREHPGVIYAVVAEGFQKAHVRAAACTWMRFVPRLHVVVVTEKNETSGLEGFRACQFRAVQHVRVKNVVDVTLVLSHVRELVSRWKSEKWRGWVIVVQAYTLVRPQKLAYLLHTRPEEFGAYSGRTVNASQSPYLGFLPHVSHEHGILIRFDALLQAQMPTEDADFRAAEFGAAMVANALWDDGVGPTSNDRFLSSDRARDEEENAVTWGPLDPDEILAASARLWPTLRARWRYERRPPPRVTFAVLVRESRAADAVKDIRATWGARRAVSFFVGDDVATAFVNDDSVVGLRLAPRPVIEDTFYDASLTKADEWNAWLRHKVKEVVRSLNTTSADWVVLVDDDTYVEADRLIAAISTFPNPDEPVAVGRKFARRSNEGGPLLGGGPGIAMSRAALGLAQNCGNFPIISATVPGGDGWLGQCFRSVGVRVYGDWRFKSFPRHAYATLQSRYASFHRMKAGGGTPHIPSCRRPVYHWTTTACLPHYTIIGAQKAGTTSLHYFLGQHPKVRLPWKKELNFWGSPRKPPIDVGVRGFIFKYLKAFPPPVDEVVYGESSPDYLVGPPRLIKNMMRFVPDMKLVVSLREPADRTVSAYYNKLADGTVHRHLNVADPRLDSEIPDYKPPTLDDLASAVNSTLSSCPDHARHFTMLETGDCYVNPFVLHGYYARYLKRWLGFYPRRNLWIVDFDDLQNSPATLMRDLSDFLGLHAFKFSTEHVYNTRNNRGVHPIGSQPRVGGIVSTVSKSLIEKREPTRVDSMTLGILRYYFHRPDAELRRFLENEGFRMPRWLDPPRANQNQDPPPRAGTFFWPWRRHFGR</sequence>
<evidence type="ECO:0000256" key="4">
    <source>
        <dbReference type="ARBA" id="ARBA00022692"/>
    </source>
</evidence>
<evidence type="ECO:0000256" key="9">
    <source>
        <dbReference type="PIRSR" id="PIRSR637359-1"/>
    </source>
</evidence>
<protein>
    <recommendedName>
        <fullName evidence="16">Sulfotransferase domain-containing protein</fullName>
    </recommendedName>
</protein>
<comment type="subcellular location">
    <subcellularLocation>
        <location evidence="1">Membrane</location>
        <topology evidence="1">Single-pass type II membrane protein</topology>
    </subcellularLocation>
</comment>
<feature type="signal peptide" evidence="11">
    <location>
        <begin position="1"/>
        <end position="20"/>
    </location>
</feature>
<proteinExistence type="predicted"/>
<keyword evidence="2" id="KW-0328">Glycosyltransferase</keyword>
<organism evidence="14 15">
    <name type="scientific">Chrysophaeum taylorii</name>
    <dbReference type="NCBI Taxonomy" id="2483200"/>
    <lineage>
        <taxon>Eukaryota</taxon>
        <taxon>Sar</taxon>
        <taxon>Stramenopiles</taxon>
        <taxon>Ochrophyta</taxon>
        <taxon>Pelagophyceae</taxon>
        <taxon>Pelagomonadales</taxon>
        <taxon>Pelagomonadaceae</taxon>
        <taxon>Chrysophaeum</taxon>
    </lineage>
</organism>
<evidence type="ECO:0000256" key="1">
    <source>
        <dbReference type="ARBA" id="ARBA00004606"/>
    </source>
</evidence>
<evidence type="ECO:0000256" key="3">
    <source>
        <dbReference type="ARBA" id="ARBA00022679"/>
    </source>
</evidence>
<reference evidence="14" key="1">
    <citation type="submission" date="2023-01" db="EMBL/GenBank/DDBJ databases">
        <title>Metagenome sequencing of chrysophaentin producing Chrysophaeum taylorii.</title>
        <authorList>
            <person name="Davison J."/>
            <person name="Bewley C."/>
        </authorList>
    </citation>
    <scope>NUCLEOTIDE SEQUENCE</scope>
    <source>
        <strain evidence="14">NIES-1699</strain>
    </source>
</reference>
<accession>A0AAD7XP04</accession>
<dbReference type="InterPro" id="IPR000863">
    <property type="entry name" value="Sulfotransferase_dom"/>
</dbReference>
<dbReference type="AlphaFoldDB" id="A0AAD7XP04"/>